<sequence>MSLKRALQEDTASEPLEIITTLERPLFPSLDTTIVTVHVGKDAHPFHVHRAPLCEWSEYFKGAFLGHFIEAEEKAMYLDDVTVEIFVAFTEWLYVRAVIPQPVVTYSSTERQRRHDWFEGGWGDDESNARDALEGPEEDYGNCHSDLVDSFTENLLSLYIFADKYAIPELRTDLLDTLIQWCSYADITPDIQCVPRAFKYLPSSSPFCRYLTDINAAFWFPEDDGKSSLHPSLPQKFLLEIISINSYHGMDGCTTINHISPGSVILWVLAGITSTNQKRNVAPATETT</sequence>
<dbReference type="AlphaFoldDB" id="R7YVW4"/>
<evidence type="ECO:0000313" key="2">
    <source>
        <dbReference type="EMBL" id="EON65954.1"/>
    </source>
</evidence>
<protein>
    <recommendedName>
        <fullName evidence="1">BTB domain-containing protein</fullName>
    </recommendedName>
</protein>
<dbReference type="eggNOG" id="ENOG502T17B">
    <property type="taxonomic scope" value="Eukaryota"/>
</dbReference>
<dbReference type="PROSITE" id="PS50097">
    <property type="entry name" value="BTB"/>
    <property type="match status" value="1"/>
</dbReference>
<dbReference type="InterPro" id="IPR011333">
    <property type="entry name" value="SKP1/BTB/POZ_sf"/>
</dbReference>
<dbReference type="PANTHER" id="PTHR47843:SF2">
    <property type="entry name" value="BTB DOMAIN-CONTAINING PROTEIN"/>
    <property type="match status" value="1"/>
</dbReference>
<proteinExistence type="predicted"/>
<dbReference type="Pfam" id="PF00651">
    <property type="entry name" value="BTB"/>
    <property type="match status" value="1"/>
</dbReference>
<dbReference type="RefSeq" id="XP_007781271.1">
    <property type="nucleotide sequence ID" value="XM_007783081.1"/>
</dbReference>
<gene>
    <name evidence="2" type="ORF">W97_05196</name>
</gene>
<dbReference type="Proteomes" id="UP000016924">
    <property type="component" value="Unassembled WGS sequence"/>
</dbReference>
<feature type="domain" description="BTB" evidence="1">
    <location>
        <begin position="33"/>
        <end position="102"/>
    </location>
</feature>
<dbReference type="OrthoDB" id="194443at2759"/>
<accession>R7YVW4</accession>
<evidence type="ECO:0000313" key="3">
    <source>
        <dbReference type="Proteomes" id="UP000016924"/>
    </source>
</evidence>
<dbReference type="GeneID" id="19902507"/>
<dbReference type="EMBL" id="JH767577">
    <property type="protein sequence ID" value="EON65954.1"/>
    <property type="molecule type" value="Genomic_DNA"/>
</dbReference>
<dbReference type="HOGENOM" id="CLU_966476_0_0_1"/>
<dbReference type="PANTHER" id="PTHR47843">
    <property type="entry name" value="BTB DOMAIN-CONTAINING PROTEIN-RELATED"/>
    <property type="match status" value="1"/>
</dbReference>
<dbReference type="InterPro" id="IPR000210">
    <property type="entry name" value="BTB/POZ_dom"/>
</dbReference>
<dbReference type="STRING" id="1168221.R7YVW4"/>
<organism evidence="2 3">
    <name type="scientific">Coniosporium apollinis (strain CBS 100218)</name>
    <name type="common">Rock-inhabiting black yeast</name>
    <dbReference type="NCBI Taxonomy" id="1168221"/>
    <lineage>
        <taxon>Eukaryota</taxon>
        <taxon>Fungi</taxon>
        <taxon>Dikarya</taxon>
        <taxon>Ascomycota</taxon>
        <taxon>Pezizomycotina</taxon>
        <taxon>Dothideomycetes</taxon>
        <taxon>Dothideomycetes incertae sedis</taxon>
        <taxon>Coniosporium</taxon>
    </lineage>
</organism>
<dbReference type="SMART" id="SM00225">
    <property type="entry name" value="BTB"/>
    <property type="match status" value="1"/>
</dbReference>
<name>R7YVW4_CONA1</name>
<dbReference type="SUPFAM" id="SSF54695">
    <property type="entry name" value="POZ domain"/>
    <property type="match status" value="1"/>
</dbReference>
<evidence type="ECO:0000259" key="1">
    <source>
        <dbReference type="PROSITE" id="PS50097"/>
    </source>
</evidence>
<keyword evidence="3" id="KW-1185">Reference proteome</keyword>
<dbReference type="CDD" id="cd18186">
    <property type="entry name" value="BTB_POZ_ZBTB_KLHL-like"/>
    <property type="match status" value="1"/>
</dbReference>
<dbReference type="Gene3D" id="3.30.710.10">
    <property type="entry name" value="Potassium Channel Kv1.1, Chain A"/>
    <property type="match status" value="1"/>
</dbReference>
<reference evidence="3" key="1">
    <citation type="submission" date="2012-06" db="EMBL/GenBank/DDBJ databases">
        <title>The genome sequence of Coniosporium apollinis CBS 100218.</title>
        <authorList>
            <consortium name="The Broad Institute Genome Sequencing Platform"/>
            <person name="Cuomo C."/>
            <person name="Gorbushina A."/>
            <person name="Noack S."/>
            <person name="Walker B."/>
            <person name="Young S.K."/>
            <person name="Zeng Q."/>
            <person name="Gargeya S."/>
            <person name="Fitzgerald M."/>
            <person name="Haas B."/>
            <person name="Abouelleil A."/>
            <person name="Alvarado L."/>
            <person name="Arachchi H.M."/>
            <person name="Berlin A.M."/>
            <person name="Chapman S.B."/>
            <person name="Goldberg J."/>
            <person name="Griggs A."/>
            <person name="Gujja S."/>
            <person name="Hansen M."/>
            <person name="Howarth C."/>
            <person name="Imamovic A."/>
            <person name="Larimer J."/>
            <person name="McCowan C."/>
            <person name="Montmayeur A."/>
            <person name="Murphy C."/>
            <person name="Neiman D."/>
            <person name="Pearson M."/>
            <person name="Priest M."/>
            <person name="Roberts A."/>
            <person name="Saif S."/>
            <person name="Shea T."/>
            <person name="Sisk P."/>
            <person name="Sykes S."/>
            <person name="Wortman J."/>
            <person name="Nusbaum C."/>
            <person name="Birren B."/>
        </authorList>
    </citation>
    <scope>NUCLEOTIDE SEQUENCE [LARGE SCALE GENOMIC DNA]</scope>
    <source>
        <strain evidence="3">CBS 100218</strain>
    </source>
</reference>